<dbReference type="Proteomes" id="UP000019024">
    <property type="component" value="Plasmid unnamed3"/>
</dbReference>
<feature type="transmembrane region" description="Helical" evidence="1">
    <location>
        <begin position="17"/>
        <end position="38"/>
    </location>
</feature>
<protein>
    <submittedName>
        <fullName evidence="2">Uncharacterized protein</fullName>
    </submittedName>
</protein>
<dbReference type="HOGENOM" id="CLU_3093998_0_0_2"/>
<geneLocation type="plasmid" evidence="2">
    <name>unnamed</name>
</geneLocation>
<proteinExistence type="predicted"/>
<organism evidence="2 3">
    <name type="scientific">Halostagnicola larsenii XH-48</name>
    <dbReference type="NCBI Taxonomy" id="797299"/>
    <lineage>
        <taxon>Archaea</taxon>
        <taxon>Methanobacteriati</taxon>
        <taxon>Methanobacteriota</taxon>
        <taxon>Stenosarchaea group</taxon>
        <taxon>Halobacteria</taxon>
        <taxon>Halobacteriales</taxon>
        <taxon>Natrialbaceae</taxon>
        <taxon>Halostagnicola</taxon>
    </lineage>
</organism>
<sequence>MCSMEFQITSIYTPGGAFAFMMIVLSLTLVAIIVYLLVFTGADVPIQIGMY</sequence>
<name>W0JZ00_9EURY</name>
<keyword evidence="1" id="KW-0472">Membrane</keyword>
<evidence type="ECO:0000256" key="1">
    <source>
        <dbReference type="SAM" id="Phobius"/>
    </source>
</evidence>
<dbReference type="EMBL" id="CP007058">
    <property type="protein sequence ID" value="AHG02223.1"/>
    <property type="molecule type" value="Genomic_DNA"/>
</dbReference>
<gene>
    <name evidence="2" type="ORF">HALLA_20190</name>
</gene>
<evidence type="ECO:0000313" key="2">
    <source>
        <dbReference type="EMBL" id="AHG02223.1"/>
    </source>
</evidence>
<keyword evidence="1" id="KW-1133">Transmembrane helix</keyword>
<keyword evidence="2" id="KW-0614">Plasmid</keyword>
<accession>W0JZ00</accession>
<dbReference type="AlphaFoldDB" id="W0JZ00"/>
<keyword evidence="1" id="KW-0812">Transmembrane</keyword>
<evidence type="ECO:0000313" key="3">
    <source>
        <dbReference type="Proteomes" id="UP000019024"/>
    </source>
</evidence>
<dbReference type="KEGG" id="hlr:HALLA_20190"/>
<keyword evidence="3" id="KW-1185">Reference proteome</keyword>
<reference evidence="2 3" key="1">
    <citation type="submission" date="2014-01" db="EMBL/GenBank/DDBJ databases">
        <authorList>
            <consortium name="DOE Joint Genome Institute"/>
            <person name="Anderson I."/>
            <person name="Huntemann M."/>
            <person name="Han J."/>
            <person name="Chen A."/>
            <person name="Kyrpides N."/>
            <person name="Mavromatis K."/>
            <person name="Markowitz V."/>
            <person name="Palaniappan K."/>
            <person name="Ivanova N."/>
            <person name="Schaumberg A."/>
            <person name="Pati A."/>
            <person name="Liolios K."/>
            <person name="Nordberg H.P."/>
            <person name="Cantor M.N."/>
            <person name="Hua S.X."/>
            <person name="Woyke T."/>
        </authorList>
    </citation>
    <scope>NUCLEOTIDE SEQUENCE [LARGE SCALE GENOMIC DNA]</scope>
    <source>
        <strain evidence="2 3">XH-48</strain>
        <plasmid evidence="3">4</plasmid>
    </source>
</reference>